<dbReference type="InterPro" id="IPR049052">
    <property type="entry name" value="nSTAND1"/>
</dbReference>
<proteinExistence type="predicted"/>
<dbReference type="SUPFAM" id="SSF50494">
    <property type="entry name" value="Trypsin-like serine proteases"/>
    <property type="match status" value="1"/>
</dbReference>
<dbReference type="SMART" id="SM00320">
    <property type="entry name" value="WD40"/>
    <property type="match status" value="16"/>
</dbReference>
<gene>
    <name evidence="6" type="ORF">GCM10009827_099690</name>
</gene>
<dbReference type="Gene3D" id="1.25.40.10">
    <property type="entry name" value="Tetratricopeptide repeat domain"/>
    <property type="match status" value="1"/>
</dbReference>
<dbReference type="InterPro" id="IPR011990">
    <property type="entry name" value="TPR-like_helical_dom_sf"/>
</dbReference>
<accession>A0ABP4NKH0</accession>
<dbReference type="Gene3D" id="2.130.10.10">
    <property type="entry name" value="YVTN repeat-like/Quinoprotein amine dehydrogenase"/>
    <property type="match status" value="5"/>
</dbReference>
<evidence type="ECO:0000256" key="1">
    <source>
        <dbReference type="ARBA" id="ARBA00022574"/>
    </source>
</evidence>
<dbReference type="SUPFAM" id="SSF52540">
    <property type="entry name" value="P-loop containing nucleoside triphosphate hydrolases"/>
    <property type="match status" value="1"/>
</dbReference>
<feature type="coiled-coil region" evidence="4">
    <location>
        <begin position="638"/>
        <end position="668"/>
    </location>
</feature>
<comment type="caution">
    <text evidence="6">The sequence shown here is derived from an EMBL/GenBank/DDBJ whole genome shotgun (WGS) entry which is preliminary data.</text>
</comment>
<evidence type="ECO:0000256" key="2">
    <source>
        <dbReference type="ARBA" id="ARBA00022737"/>
    </source>
</evidence>
<dbReference type="PROSITE" id="PS50082">
    <property type="entry name" value="WD_REPEATS_2"/>
    <property type="match status" value="6"/>
</dbReference>
<dbReference type="EMBL" id="BAAAQD010000031">
    <property type="protein sequence ID" value="GAA1562244.1"/>
    <property type="molecule type" value="Genomic_DNA"/>
</dbReference>
<dbReference type="Gene3D" id="2.40.10.120">
    <property type="match status" value="1"/>
</dbReference>
<evidence type="ECO:0000259" key="5">
    <source>
        <dbReference type="Pfam" id="PF20703"/>
    </source>
</evidence>
<dbReference type="Proteomes" id="UP001501470">
    <property type="component" value="Unassembled WGS sequence"/>
</dbReference>
<name>A0ABP4NKH0_9ACTN</name>
<feature type="domain" description="Novel STAND NTPase 1" evidence="5">
    <location>
        <begin position="218"/>
        <end position="594"/>
    </location>
</feature>
<dbReference type="InterPro" id="IPR011047">
    <property type="entry name" value="Quinoprotein_ADH-like_sf"/>
</dbReference>
<dbReference type="InterPro" id="IPR009003">
    <property type="entry name" value="Peptidase_S1_PA"/>
</dbReference>
<dbReference type="Pfam" id="PF20703">
    <property type="entry name" value="nSTAND1"/>
    <property type="match status" value="1"/>
</dbReference>
<dbReference type="PANTHER" id="PTHR19848">
    <property type="entry name" value="WD40 REPEAT PROTEIN"/>
    <property type="match status" value="1"/>
</dbReference>
<feature type="repeat" description="WD" evidence="3">
    <location>
        <begin position="1336"/>
        <end position="1377"/>
    </location>
</feature>
<feature type="repeat" description="WD" evidence="3">
    <location>
        <begin position="842"/>
        <end position="883"/>
    </location>
</feature>
<feature type="repeat" description="WD" evidence="3">
    <location>
        <begin position="1045"/>
        <end position="1086"/>
    </location>
</feature>
<dbReference type="RefSeq" id="WP_344512218.1">
    <property type="nucleotide sequence ID" value="NZ_BAAAQD010000031.1"/>
</dbReference>
<dbReference type="InterPro" id="IPR027417">
    <property type="entry name" value="P-loop_NTPase"/>
</dbReference>
<dbReference type="Pfam" id="PF13365">
    <property type="entry name" value="Trypsin_2"/>
    <property type="match status" value="1"/>
</dbReference>
<evidence type="ECO:0000256" key="3">
    <source>
        <dbReference type="PROSITE-ProRule" id="PRU00221"/>
    </source>
</evidence>
<dbReference type="PANTHER" id="PTHR19848:SF8">
    <property type="entry name" value="F-BOX AND WD REPEAT DOMAIN CONTAINING 7"/>
    <property type="match status" value="1"/>
</dbReference>
<evidence type="ECO:0000256" key="4">
    <source>
        <dbReference type="SAM" id="Coils"/>
    </source>
</evidence>
<feature type="repeat" description="WD" evidence="3">
    <location>
        <begin position="1295"/>
        <end position="1336"/>
    </location>
</feature>
<evidence type="ECO:0000313" key="6">
    <source>
        <dbReference type="EMBL" id="GAA1562244.1"/>
    </source>
</evidence>
<keyword evidence="2" id="KW-0677">Repeat</keyword>
<feature type="repeat" description="WD" evidence="3">
    <location>
        <begin position="1254"/>
        <end position="1290"/>
    </location>
</feature>
<keyword evidence="1 3" id="KW-0853">WD repeat</keyword>
<keyword evidence="4" id="KW-0175">Coiled coil</keyword>
<sequence length="1585" mass="171059">MTGTDGVAVVRISGSGRPVGMGVLVGPRQVITCAHVVNAALGRDHRSQPRPDQTVTVQVEFPRVGGRPIRTARVVAWNPPPEWGTGGDVACLELNEAAPADAPPARFAETPTGPDDRLVVFGDPEAVSRPNGVWVEVGLVGAVEGGLIQVESLERQSIRAQPGYSGSPVWRADGRVIGLLHATAPPDEPHRDAYLLPPELLAATCPDQLDYLLIPANPYRGLESFTEAHADVFFGREDVVTALAQQVRHQPVTMLVGPSGVGKSSLVQAGLIPRLLAEHAWSVAVIRPGRDPWHRLAIGLLRALDDRQPQAAQIEATVARLRADGLDWMARLLSSQDRPLLLVVDQFEELLLGDAPPEQELLDLLLPPGEGPHERPPGKDRDPGFRTVHTLRADFVPALLGIPGVGPRLVERLFPLSKMTPAEMHAAVLHPAEARGVTFQPGLVDKIVEDAARGSLPLLEFMLTRLWQTQRKRLIDYTGYRHLGEIGEVLDQFADSQIAKVADTPRALLDQVLLSLVQLVGDDVDRAIRRRVHLAGLPPTHERVLQHLARERLVVFDNEPQSGRFAEFAHEALIRSWTYLRDLVRGNAEFLIWLDITQRRIREDDPLPESRIAEATAWIEQRPEEIPFDVHDFVARSRAAAEARNRETEDARQRAEAATDQAEALRLAADCELVARLPRVPTHVALALAVESVLTKPTLQGNLALQHVLRQHPRTLRQIDSGVPPTAVVFDREGTRMAMCGSGGETLVYDTDTGEVVAALTHPSAVVAAAFDADGDRLATSGQDQVVRVYNLADAEPEPLEIPQLGEVTWIEFDPGGALLATADRNGTARVHDAATGAQVAEFGHEGPVSRVTFAPYGQRLAIASHDGTARVVDARTGRRLLAVRHTREVLDVAFAEDGARLVTASGATAQVFDLLTGASVAQCQLERPVTSVVFSPDGALVAAAGLDWTARIFRAGGNGSLVVLPHDGAVLAVAFSPDSTQVATASFRSVRVFDAATGTERARLDHDSEVFAVAFTAGGHRVVAAANNGSALVVDVTSGAERTRFRHSGEVRAVAFDPGGAWLATASNDMTARVFDVGTGRERARMHHHAEVLALAYGPDGRRVVTGDREGFARSFDARTGAELILGRHGAEVPAVAFAEAGEGDSDRVATIGKDGFARIYDARTGVELLELPHDGPVTAVAFDGARDRVVTGGHNGVTRVFDATTGLETVEFVQDRAVVAVAVSPGGAYVATASYDATARIFEVATGRELVRLPHHDDVVAVAFSPDGRLLATGSFDKSARVFDVETGIERGRIDHFEAVVAVAFSPDGARVATASHDKTARLIDAASGAELARFDHPDWVTAVAFSPDGTLVATACRDGSARTFEADQALLLERAVRHMVRPMRNGELRQYGLRPNCRHVEHWARHRAEAGDVEEMRRLLTIVLSRRDEVSLAEAEALLERLENQPEIDLSLERGGLAVRRHAFDEAIAIWRRAAHAGNVQAVARLAPIAAADGNLEEAKRLLLRAVEDLDQATTYLAVVSRKLTQRQRNHLRALGGPADTDAINFLGLAEYLDGHPVEAGKLWASSAELGNWSAPILLSRL</sequence>
<evidence type="ECO:0000313" key="7">
    <source>
        <dbReference type="Proteomes" id="UP001501470"/>
    </source>
</evidence>
<dbReference type="InterPro" id="IPR001680">
    <property type="entry name" value="WD40_rpt"/>
</dbReference>
<dbReference type="SUPFAM" id="SSF81901">
    <property type="entry name" value="HCP-like"/>
    <property type="match status" value="1"/>
</dbReference>
<feature type="repeat" description="WD" evidence="3">
    <location>
        <begin position="759"/>
        <end position="800"/>
    </location>
</feature>
<dbReference type="InterPro" id="IPR015943">
    <property type="entry name" value="WD40/YVTN_repeat-like_dom_sf"/>
</dbReference>
<organism evidence="6 7">
    <name type="scientific">Dactylosporangium maewongense</name>
    <dbReference type="NCBI Taxonomy" id="634393"/>
    <lineage>
        <taxon>Bacteria</taxon>
        <taxon>Bacillati</taxon>
        <taxon>Actinomycetota</taxon>
        <taxon>Actinomycetes</taxon>
        <taxon>Micromonosporales</taxon>
        <taxon>Micromonosporaceae</taxon>
        <taxon>Dactylosporangium</taxon>
    </lineage>
</organism>
<reference evidence="7" key="1">
    <citation type="journal article" date="2019" name="Int. J. Syst. Evol. Microbiol.">
        <title>The Global Catalogue of Microorganisms (GCM) 10K type strain sequencing project: providing services to taxonomists for standard genome sequencing and annotation.</title>
        <authorList>
            <consortium name="The Broad Institute Genomics Platform"/>
            <consortium name="The Broad Institute Genome Sequencing Center for Infectious Disease"/>
            <person name="Wu L."/>
            <person name="Ma J."/>
        </authorList>
    </citation>
    <scope>NUCLEOTIDE SEQUENCE [LARGE SCALE GENOMIC DNA]</scope>
    <source>
        <strain evidence="7">JCM 15933</strain>
    </source>
</reference>
<keyword evidence="7" id="KW-1185">Reference proteome</keyword>
<protein>
    <recommendedName>
        <fullName evidence="5">Novel STAND NTPase 1 domain-containing protein</fullName>
    </recommendedName>
</protein>
<dbReference type="CDD" id="cd00200">
    <property type="entry name" value="WD40"/>
    <property type="match status" value="2"/>
</dbReference>
<dbReference type="Pfam" id="PF00400">
    <property type="entry name" value="WD40"/>
    <property type="match status" value="10"/>
</dbReference>
<dbReference type="Gene3D" id="3.40.50.300">
    <property type="entry name" value="P-loop containing nucleotide triphosphate hydrolases"/>
    <property type="match status" value="1"/>
</dbReference>
<dbReference type="SUPFAM" id="SSF50998">
    <property type="entry name" value="Quinoprotein alcohol dehydrogenase-like"/>
    <property type="match status" value="3"/>
</dbReference>
<dbReference type="PROSITE" id="PS50294">
    <property type="entry name" value="WD_REPEATS_REGION"/>
    <property type="match status" value="2"/>
</dbReference>